<keyword evidence="2 7" id="KW-0808">Transferase</keyword>
<organism evidence="7 8">
    <name type="scientific">Klebsiella pneumoniae</name>
    <dbReference type="NCBI Taxonomy" id="573"/>
    <lineage>
        <taxon>Bacteria</taxon>
        <taxon>Pseudomonadati</taxon>
        <taxon>Pseudomonadota</taxon>
        <taxon>Gammaproteobacteria</taxon>
        <taxon>Enterobacterales</taxon>
        <taxon>Enterobacteriaceae</taxon>
        <taxon>Klebsiella/Raoultella group</taxon>
        <taxon>Klebsiella</taxon>
        <taxon>Klebsiella pneumoniae complex</taxon>
    </lineage>
</organism>
<dbReference type="PROSITE" id="PS00445">
    <property type="entry name" value="FGGY_KINASES_2"/>
    <property type="match status" value="1"/>
</dbReference>
<keyword evidence="3" id="KW-0547">Nucleotide-binding</keyword>
<keyword evidence="4 7" id="KW-0418">Kinase</keyword>
<evidence type="ECO:0000256" key="2">
    <source>
        <dbReference type="ARBA" id="ARBA00022679"/>
    </source>
</evidence>
<name>A0A378F915_KLEPN</name>
<evidence type="ECO:0000256" key="3">
    <source>
        <dbReference type="ARBA" id="ARBA00022741"/>
    </source>
</evidence>
<proteinExistence type="inferred from homology"/>
<dbReference type="GO" id="GO:0004370">
    <property type="term" value="F:glycerol kinase activity"/>
    <property type="evidence" value="ECO:0007669"/>
    <property type="project" value="UniProtKB-EC"/>
</dbReference>
<dbReference type="Pfam" id="PF02782">
    <property type="entry name" value="FGGY_C"/>
    <property type="match status" value="1"/>
</dbReference>
<gene>
    <name evidence="7" type="primary">glpK_1</name>
    <name evidence="7" type="ORF">NCTC9617_02233</name>
</gene>
<reference evidence="7 8" key="1">
    <citation type="submission" date="2018-06" db="EMBL/GenBank/DDBJ databases">
        <authorList>
            <consortium name="Pathogen Informatics"/>
            <person name="Doyle S."/>
        </authorList>
    </citation>
    <scope>NUCLEOTIDE SEQUENCE [LARGE SCALE GENOMIC DNA]</scope>
    <source>
        <strain evidence="7 8">NCTC9617</strain>
    </source>
</reference>
<dbReference type="InterPro" id="IPR018485">
    <property type="entry name" value="FGGY_C"/>
</dbReference>
<evidence type="ECO:0000256" key="1">
    <source>
        <dbReference type="ARBA" id="ARBA00009156"/>
    </source>
</evidence>
<dbReference type="GO" id="GO:0005829">
    <property type="term" value="C:cytosol"/>
    <property type="evidence" value="ECO:0007669"/>
    <property type="project" value="TreeGrafter"/>
</dbReference>
<evidence type="ECO:0000313" key="8">
    <source>
        <dbReference type="Proteomes" id="UP000255167"/>
    </source>
</evidence>
<dbReference type="GO" id="GO:0005524">
    <property type="term" value="F:ATP binding"/>
    <property type="evidence" value="ECO:0007669"/>
    <property type="project" value="UniProtKB-KW"/>
</dbReference>
<dbReference type="EMBL" id="UGNC01000004">
    <property type="protein sequence ID" value="STW40689.1"/>
    <property type="molecule type" value="Genomic_DNA"/>
</dbReference>
<accession>A0A378F915</accession>
<dbReference type="GO" id="GO:0019563">
    <property type="term" value="P:glycerol catabolic process"/>
    <property type="evidence" value="ECO:0007669"/>
    <property type="project" value="TreeGrafter"/>
</dbReference>
<evidence type="ECO:0000256" key="4">
    <source>
        <dbReference type="ARBA" id="ARBA00022777"/>
    </source>
</evidence>
<comment type="similarity">
    <text evidence="1">Belongs to the FGGY kinase family.</text>
</comment>
<dbReference type="Proteomes" id="UP000255167">
    <property type="component" value="Unassembled WGS sequence"/>
</dbReference>
<protein>
    <submittedName>
        <fullName evidence="7">Putative carbohydrate kinase</fullName>
        <ecNumber evidence="7">2.7.1.30</ecNumber>
    </submittedName>
</protein>
<keyword evidence="5" id="KW-0067">ATP-binding</keyword>
<evidence type="ECO:0000259" key="6">
    <source>
        <dbReference type="Pfam" id="PF02782"/>
    </source>
</evidence>
<dbReference type="InterPro" id="IPR043129">
    <property type="entry name" value="ATPase_NBD"/>
</dbReference>
<feature type="domain" description="Carbohydrate kinase FGGY C-terminal" evidence="6">
    <location>
        <begin position="8"/>
        <end position="182"/>
    </location>
</feature>
<dbReference type="EC" id="2.7.1.30" evidence="7"/>
<dbReference type="PANTHER" id="PTHR10196:SF69">
    <property type="entry name" value="GLYCEROL KINASE"/>
    <property type="match status" value="1"/>
</dbReference>
<dbReference type="InterPro" id="IPR018483">
    <property type="entry name" value="Carb_kinase_FGGY_CS"/>
</dbReference>
<dbReference type="AlphaFoldDB" id="A0A378F915"/>
<sequence length="234" mass="25473">MAPVKSAQCDIDALATTVAWHDGDQLVWGLEGNIPHTGDAVAWMADSTGLSELSAAELAHELNTLPASVDSTLGVYFVPALTGLGAPWWDDSARGVICGLSRGVKRAHLIRAALESITYQIADVVVAMRQHEEFTLTALMVDGGPTNNDWLMQYQADLLGCPVMRSDVPELSAIGAALLARKALHPGSTADLQAFLTEHSTFQPDMARHQRLQTRWQEWRHAVDRTLWKPDSPA</sequence>
<dbReference type="SUPFAM" id="SSF53067">
    <property type="entry name" value="Actin-like ATPase domain"/>
    <property type="match status" value="1"/>
</dbReference>
<evidence type="ECO:0000313" key="7">
    <source>
        <dbReference type="EMBL" id="STW40689.1"/>
    </source>
</evidence>
<dbReference type="Gene3D" id="3.30.420.40">
    <property type="match status" value="1"/>
</dbReference>
<dbReference type="PANTHER" id="PTHR10196">
    <property type="entry name" value="SUGAR KINASE"/>
    <property type="match status" value="1"/>
</dbReference>
<evidence type="ECO:0000256" key="5">
    <source>
        <dbReference type="ARBA" id="ARBA00022840"/>
    </source>
</evidence>